<organism evidence="2 3">
    <name type="scientific">Alkalihalobacterium chitinilyticum</name>
    <dbReference type="NCBI Taxonomy" id="2980103"/>
    <lineage>
        <taxon>Bacteria</taxon>
        <taxon>Bacillati</taxon>
        <taxon>Bacillota</taxon>
        <taxon>Bacilli</taxon>
        <taxon>Bacillales</taxon>
        <taxon>Bacillaceae</taxon>
        <taxon>Alkalihalobacterium</taxon>
    </lineage>
</organism>
<reference evidence="2" key="1">
    <citation type="submission" date="2024-05" db="EMBL/GenBank/DDBJ databases">
        <title>Alkalihalobacillus sp. strain MEB203 novel alkaliphilic bacterium from Lonar Lake, India.</title>
        <authorList>
            <person name="Joshi A."/>
            <person name="Thite S."/>
            <person name="Mengade P."/>
        </authorList>
    </citation>
    <scope>NUCLEOTIDE SEQUENCE</scope>
    <source>
        <strain evidence="2">MEB 203</strain>
    </source>
</reference>
<evidence type="ECO:0000313" key="3">
    <source>
        <dbReference type="Proteomes" id="UP001148125"/>
    </source>
</evidence>
<dbReference type="Pfam" id="PF03625">
    <property type="entry name" value="DUF302"/>
    <property type="match status" value="1"/>
</dbReference>
<dbReference type="CDD" id="cd14797">
    <property type="entry name" value="DUF302"/>
    <property type="match status" value="1"/>
</dbReference>
<accession>A0ABT5VH08</accession>
<name>A0ABT5VH08_9BACI</name>
<evidence type="ECO:0000259" key="1">
    <source>
        <dbReference type="Pfam" id="PF03625"/>
    </source>
</evidence>
<feature type="domain" description="DUF302" evidence="1">
    <location>
        <begin position="34"/>
        <end position="96"/>
    </location>
</feature>
<dbReference type="PANTHER" id="PTHR38342">
    <property type="entry name" value="SLR5037 PROTEIN"/>
    <property type="match status" value="1"/>
</dbReference>
<protein>
    <submittedName>
        <fullName evidence="2">DUF302 domain-containing protein</fullName>
    </submittedName>
</protein>
<dbReference type="Gene3D" id="3.30.310.70">
    <property type="entry name" value="TT1751-like domain"/>
    <property type="match status" value="1"/>
</dbReference>
<proteinExistence type="predicted"/>
<dbReference type="InterPro" id="IPR035923">
    <property type="entry name" value="TT1751-like_sf"/>
</dbReference>
<keyword evidence="3" id="KW-1185">Reference proteome</keyword>
<dbReference type="InterPro" id="IPR016796">
    <property type="entry name" value="UCP021774"/>
</dbReference>
<evidence type="ECO:0000313" key="2">
    <source>
        <dbReference type="EMBL" id="MDE5413489.1"/>
    </source>
</evidence>
<dbReference type="PANTHER" id="PTHR38342:SF1">
    <property type="entry name" value="SLR5037 PROTEIN"/>
    <property type="match status" value="1"/>
</dbReference>
<comment type="caution">
    <text evidence="2">The sequence shown here is derived from an EMBL/GenBank/DDBJ whole genome shotgun (WGS) entry which is preliminary data.</text>
</comment>
<dbReference type="EMBL" id="JAOTPO010000005">
    <property type="protein sequence ID" value="MDE5413489.1"/>
    <property type="molecule type" value="Genomic_DNA"/>
</dbReference>
<dbReference type="RefSeq" id="WP_275118115.1">
    <property type="nucleotide sequence ID" value="NZ_JAOTPO010000005.1"/>
</dbReference>
<dbReference type="SUPFAM" id="SSF103247">
    <property type="entry name" value="TT1751-like"/>
    <property type="match status" value="1"/>
</dbReference>
<dbReference type="Proteomes" id="UP001148125">
    <property type="component" value="Unassembled WGS sequence"/>
</dbReference>
<dbReference type="InterPro" id="IPR005180">
    <property type="entry name" value="DUF302"/>
</dbReference>
<sequence length="127" mass="14649">MFHYTVETNQSVKETIKRLEANLLEDKFGVLWEFDVQQKLNQTGLEFDQSFTVLEVCNPQEAKRVLDNNKLVGYFLPCKIVVYTEDQKTKIGMPKPTALIQTVNDIELNQIAQDIEERLIASIDKSI</sequence>
<gene>
    <name evidence="2" type="ORF">N7Z68_08825</name>
</gene>
<dbReference type="PIRSF" id="PIRSF021774">
    <property type="entry name" value="UCP021774"/>
    <property type="match status" value="1"/>
</dbReference>